<evidence type="ECO:0000256" key="5">
    <source>
        <dbReference type="HAMAP-Rule" id="MF_00329"/>
    </source>
</evidence>
<dbReference type="GO" id="GO:0006412">
    <property type="term" value="P:translation"/>
    <property type="evidence" value="ECO:0007669"/>
    <property type="project" value="UniProtKB-UniRule"/>
</dbReference>
<dbReference type="PANTHER" id="PTHR10934:SF2">
    <property type="entry name" value="LARGE RIBOSOMAL SUBUNIT PROTEIN EL18"/>
    <property type="match status" value="1"/>
</dbReference>
<dbReference type="EMBL" id="MSDW01000002">
    <property type="protein sequence ID" value="OKY77121.1"/>
    <property type="molecule type" value="Genomic_DNA"/>
</dbReference>
<dbReference type="Gene3D" id="3.100.10.10">
    <property type="match status" value="1"/>
</dbReference>
<organism evidence="7 8">
    <name type="scientific">Methanohalarchaeum thermophilum</name>
    <dbReference type="NCBI Taxonomy" id="1903181"/>
    <lineage>
        <taxon>Archaea</taxon>
        <taxon>Methanobacteriati</taxon>
        <taxon>Methanobacteriota</taxon>
        <taxon>Methanonatronarchaeia</taxon>
        <taxon>Methanonatronarchaeales</taxon>
        <taxon>Methanonatronarchaeaceae</taxon>
        <taxon>Candidatus Methanohalarchaeum</taxon>
    </lineage>
</organism>
<reference evidence="7" key="1">
    <citation type="submission" date="2016-12" db="EMBL/GenBank/DDBJ databases">
        <title>Discovery of methanogenic haloarchaea.</title>
        <authorList>
            <person name="Sorokin D.Y."/>
            <person name="Makarova K.S."/>
            <person name="Abbas B."/>
            <person name="Ferrer M."/>
            <person name="Golyshin P.N."/>
        </authorList>
    </citation>
    <scope>NUCLEOTIDE SEQUENCE [LARGE SCALE GENOMIC DNA]</scope>
    <source>
        <strain evidence="7">HMET1</strain>
    </source>
</reference>
<evidence type="ECO:0000256" key="2">
    <source>
        <dbReference type="ARBA" id="ARBA00022980"/>
    </source>
</evidence>
<dbReference type="GO" id="GO:0003735">
    <property type="term" value="F:structural constituent of ribosome"/>
    <property type="evidence" value="ECO:0007669"/>
    <property type="project" value="InterPro"/>
</dbReference>
<dbReference type="PROSITE" id="PS01106">
    <property type="entry name" value="RIBOSOMAL_L18E"/>
    <property type="match status" value="1"/>
</dbReference>
<name>A0A1Q6DS16_METT1</name>
<dbReference type="InterPro" id="IPR021131">
    <property type="entry name" value="Ribosomal_uL15/eL18"/>
</dbReference>
<dbReference type="Pfam" id="PF17135">
    <property type="entry name" value="Ribosomal_L18"/>
    <property type="match status" value="1"/>
</dbReference>
<dbReference type="FunFam" id="3.100.10.10:FF:000013">
    <property type="entry name" value="50S ribosomal protein L18e"/>
    <property type="match status" value="1"/>
</dbReference>
<dbReference type="InterPro" id="IPR021132">
    <property type="entry name" value="Ribosomal_eL18/eL18-A/B/_CS"/>
</dbReference>
<dbReference type="GO" id="GO:0022625">
    <property type="term" value="C:cytosolic large ribosomal subunit"/>
    <property type="evidence" value="ECO:0007669"/>
    <property type="project" value="TreeGrafter"/>
</dbReference>
<feature type="domain" description="Large ribosomal subunit protein uL15/eL18" evidence="6">
    <location>
        <begin position="4"/>
        <end position="115"/>
    </location>
</feature>
<protein>
    <recommendedName>
        <fullName evidence="4 5">Large ribosomal subunit protein eL18</fullName>
    </recommendedName>
</protein>
<evidence type="ECO:0000313" key="8">
    <source>
        <dbReference type="Proteomes" id="UP000185744"/>
    </source>
</evidence>
<comment type="similarity">
    <text evidence="1 5">Belongs to the eukaryotic ribosomal protein eL18 family.</text>
</comment>
<accession>A0A1Q6DS16</accession>
<gene>
    <name evidence="5" type="primary">rpl18e</name>
    <name evidence="7" type="ORF">BTN85_1767</name>
</gene>
<keyword evidence="8" id="KW-1185">Reference proteome</keyword>
<keyword evidence="3 5" id="KW-0687">Ribonucleoprotein</keyword>
<comment type="caution">
    <text evidence="7">The sequence shown here is derived from an EMBL/GenBank/DDBJ whole genome shotgun (WGS) entry which is preliminary data.</text>
</comment>
<dbReference type="HAMAP" id="MF_00329">
    <property type="entry name" value="Ribosomal_eL18"/>
    <property type="match status" value="1"/>
</dbReference>
<dbReference type="InterPro" id="IPR036227">
    <property type="entry name" value="Ribosomal_uL15/eL18_sf"/>
</dbReference>
<dbReference type="NCBIfam" id="NF003079">
    <property type="entry name" value="PRK04005.1"/>
    <property type="match status" value="1"/>
</dbReference>
<evidence type="ECO:0000256" key="3">
    <source>
        <dbReference type="ARBA" id="ARBA00023274"/>
    </source>
</evidence>
<dbReference type="AlphaFoldDB" id="A0A1Q6DS16"/>
<dbReference type="Proteomes" id="UP000185744">
    <property type="component" value="Unassembled WGS sequence"/>
</dbReference>
<dbReference type="FunCoup" id="A0A1Q6DS16">
    <property type="interactions" value="133"/>
</dbReference>
<evidence type="ECO:0000256" key="4">
    <source>
        <dbReference type="ARBA" id="ARBA00035218"/>
    </source>
</evidence>
<keyword evidence="2 5" id="KW-0689">Ribosomal protein</keyword>
<dbReference type="InterPro" id="IPR022947">
    <property type="entry name" value="Ribosomal_eL18_arc"/>
</dbReference>
<dbReference type="STRING" id="1903181.BTN85_1767"/>
<sequence>MSKKNPRIRKLVKKLKQKSHQEGTKIWKDIAERLEKPRSNYSEVNISKINRHVKEGEDIIVPGKVLGSGRLEKPVNIAALDFSDTAITKIKQADGEHLSIEELIQKNPKGSGITIIG</sequence>
<dbReference type="SUPFAM" id="SSF52080">
    <property type="entry name" value="Ribosomal proteins L15p and L18e"/>
    <property type="match status" value="1"/>
</dbReference>
<evidence type="ECO:0000256" key="1">
    <source>
        <dbReference type="ARBA" id="ARBA00006815"/>
    </source>
</evidence>
<evidence type="ECO:0000259" key="6">
    <source>
        <dbReference type="Pfam" id="PF17135"/>
    </source>
</evidence>
<dbReference type="GO" id="GO:0003723">
    <property type="term" value="F:RNA binding"/>
    <property type="evidence" value="ECO:0007669"/>
    <property type="project" value="TreeGrafter"/>
</dbReference>
<evidence type="ECO:0000313" key="7">
    <source>
        <dbReference type="EMBL" id="OKY77121.1"/>
    </source>
</evidence>
<dbReference type="InParanoid" id="A0A1Q6DS16"/>
<dbReference type="PANTHER" id="PTHR10934">
    <property type="entry name" value="60S RIBOSOMAL PROTEIN L18"/>
    <property type="match status" value="1"/>
</dbReference>
<dbReference type="InterPro" id="IPR000039">
    <property type="entry name" value="Ribosomal_eL18"/>
</dbReference>
<proteinExistence type="inferred from homology"/>